<gene>
    <name evidence="1" type="ORF">MJG53_002660</name>
</gene>
<reference evidence="1" key="1">
    <citation type="submission" date="2022-03" db="EMBL/GenBank/DDBJ databases">
        <title>Genomic analyses of argali, domestic sheep and their hybrids provide insights into chromosomal evolution, heterosis and genetic basis of agronomic traits.</title>
        <authorList>
            <person name="Li M."/>
        </authorList>
    </citation>
    <scope>NUCLEOTIDE SEQUENCE</scope>
    <source>
        <strain evidence="1">F1 hybrid</strain>
    </source>
</reference>
<dbReference type="Proteomes" id="UP001057279">
    <property type="component" value="Linkage Group LG02"/>
</dbReference>
<sequence>MLIEAALSLLMRTRDSGDCTMNSGSCLSASTVAFPTITGSSMAMSAYSSSNASAFVRMPVGPSGVDGQQCSRGQSLGAPLSPVPTTLLDATYTEPQANWSSGSCEHDGGEKNVGEMGVCS</sequence>
<accession>A0ACB9VEP6</accession>
<organism evidence="1 2">
    <name type="scientific">Ovis ammon polii x Ovis aries</name>
    <dbReference type="NCBI Taxonomy" id="2918886"/>
    <lineage>
        <taxon>Eukaryota</taxon>
        <taxon>Metazoa</taxon>
        <taxon>Chordata</taxon>
        <taxon>Craniata</taxon>
        <taxon>Vertebrata</taxon>
        <taxon>Euteleostomi</taxon>
        <taxon>Mammalia</taxon>
        <taxon>Eutheria</taxon>
        <taxon>Laurasiatheria</taxon>
        <taxon>Artiodactyla</taxon>
        <taxon>Ruminantia</taxon>
        <taxon>Pecora</taxon>
        <taxon>Bovidae</taxon>
        <taxon>Caprinae</taxon>
        <taxon>Ovis</taxon>
    </lineage>
</organism>
<name>A0ACB9VEP6_9CETA</name>
<comment type="caution">
    <text evidence="1">The sequence shown here is derived from an EMBL/GenBank/DDBJ whole genome shotgun (WGS) entry which is preliminary data.</text>
</comment>
<proteinExistence type="predicted"/>
<evidence type="ECO:0000313" key="2">
    <source>
        <dbReference type="Proteomes" id="UP001057279"/>
    </source>
</evidence>
<evidence type="ECO:0000313" key="1">
    <source>
        <dbReference type="EMBL" id="KAI4588252.1"/>
    </source>
</evidence>
<protein>
    <submittedName>
        <fullName evidence="1">Uncharacterized protein</fullName>
    </submittedName>
</protein>
<dbReference type="EMBL" id="CM043027">
    <property type="protein sequence ID" value="KAI4588252.1"/>
    <property type="molecule type" value="Genomic_DNA"/>
</dbReference>
<keyword evidence="2" id="KW-1185">Reference proteome</keyword>